<reference evidence="4" key="1">
    <citation type="submission" date="2017-09" db="EMBL/GenBank/DDBJ databases">
        <title>Depth-based differentiation of microbial function through sediment-hosted aquifers and enrichment of novel symbionts in the deep terrestrial subsurface.</title>
        <authorList>
            <person name="Probst A.J."/>
            <person name="Ladd B."/>
            <person name="Jarett J.K."/>
            <person name="Geller-Mcgrath D.E."/>
            <person name="Sieber C.M.K."/>
            <person name="Emerson J.B."/>
            <person name="Anantharaman K."/>
            <person name="Thomas B.C."/>
            <person name="Malmstrom R."/>
            <person name="Stieglmeier M."/>
            <person name="Klingl A."/>
            <person name="Woyke T."/>
            <person name="Ryan C.M."/>
            <person name="Banfield J.F."/>
        </authorList>
    </citation>
    <scope>NUCLEOTIDE SEQUENCE [LARGE SCALE GENOMIC DNA]</scope>
</reference>
<gene>
    <name evidence="3" type="ORF">COT25_02700</name>
</gene>
<feature type="coiled-coil region" evidence="1">
    <location>
        <begin position="42"/>
        <end position="69"/>
    </location>
</feature>
<name>A0A2H0YTB6_9BACT</name>
<proteinExistence type="predicted"/>
<protein>
    <recommendedName>
        <fullName evidence="5">DUF948 domain-containing protein</fullName>
    </recommendedName>
</protein>
<keyword evidence="2" id="KW-1133">Transmembrane helix</keyword>
<evidence type="ECO:0008006" key="5">
    <source>
        <dbReference type="Google" id="ProtNLM"/>
    </source>
</evidence>
<evidence type="ECO:0000256" key="1">
    <source>
        <dbReference type="SAM" id="Coils"/>
    </source>
</evidence>
<keyword evidence="1" id="KW-0175">Coiled coil</keyword>
<dbReference type="Proteomes" id="UP000228711">
    <property type="component" value="Unassembled WGS sequence"/>
</dbReference>
<keyword evidence="2" id="KW-0472">Membrane</keyword>
<comment type="caution">
    <text evidence="3">The sequence shown here is derived from an EMBL/GenBank/DDBJ whole genome shotgun (WGS) entry which is preliminary data.</text>
</comment>
<evidence type="ECO:0000256" key="2">
    <source>
        <dbReference type="SAM" id="Phobius"/>
    </source>
</evidence>
<organism evidence="3 4">
    <name type="scientific">Candidatus Kerfeldbacteria bacterium CG08_land_8_20_14_0_20_42_7</name>
    <dbReference type="NCBI Taxonomy" id="2014245"/>
    <lineage>
        <taxon>Bacteria</taxon>
        <taxon>Candidatus Kerfeldiibacteriota</taxon>
    </lineage>
</organism>
<sequence>MIDTSSDILNLVLAVSIAAFTAFLCWLLFVITSTIKRTLKILDEISALVESIKNKVERAEKLFTAVEEKLKSVSSFLPLLLTGINKIIDFVKTKNEQKRTRKNSKSNA</sequence>
<dbReference type="EMBL" id="PEXV01000089">
    <property type="protein sequence ID" value="PIS41519.1"/>
    <property type="molecule type" value="Genomic_DNA"/>
</dbReference>
<evidence type="ECO:0000313" key="4">
    <source>
        <dbReference type="Proteomes" id="UP000228711"/>
    </source>
</evidence>
<accession>A0A2H0YTB6</accession>
<evidence type="ECO:0000313" key="3">
    <source>
        <dbReference type="EMBL" id="PIS41519.1"/>
    </source>
</evidence>
<feature type="transmembrane region" description="Helical" evidence="2">
    <location>
        <begin position="12"/>
        <end position="31"/>
    </location>
</feature>
<dbReference type="AlphaFoldDB" id="A0A2H0YTB6"/>
<keyword evidence="2" id="KW-0812">Transmembrane</keyword>